<dbReference type="InterPro" id="IPR038476">
    <property type="entry name" value="UvrC_RNase_H_dom_sf"/>
</dbReference>
<dbReference type="Proteomes" id="UP000178873">
    <property type="component" value="Unassembled WGS sequence"/>
</dbReference>
<evidence type="ECO:0008006" key="6">
    <source>
        <dbReference type="Google" id="ProtNLM"/>
    </source>
</evidence>
<reference evidence="4 5" key="1">
    <citation type="journal article" date="2016" name="Nat. Commun.">
        <title>Thousands of microbial genomes shed light on interconnected biogeochemical processes in an aquifer system.</title>
        <authorList>
            <person name="Anantharaman K."/>
            <person name="Brown C.T."/>
            <person name="Hug L.A."/>
            <person name="Sharon I."/>
            <person name="Castelle C.J."/>
            <person name="Probst A.J."/>
            <person name="Thomas B.C."/>
            <person name="Singh A."/>
            <person name="Wilkins M.J."/>
            <person name="Karaoz U."/>
            <person name="Brodie E.L."/>
            <person name="Williams K.H."/>
            <person name="Hubbard S.S."/>
            <person name="Banfield J.F."/>
        </authorList>
    </citation>
    <scope>NUCLEOTIDE SEQUENCE [LARGE SCALE GENOMIC DNA]</scope>
</reference>
<dbReference type="PANTHER" id="PTHR30562:SF1">
    <property type="entry name" value="UVRABC SYSTEM PROTEIN C"/>
    <property type="match status" value="1"/>
</dbReference>
<proteinExistence type="predicted"/>
<dbReference type="Gene3D" id="3.40.1440.10">
    <property type="entry name" value="GIY-YIG endonuclease"/>
    <property type="match status" value="1"/>
</dbReference>
<dbReference type="Pfam" id="PF02151">
    <property type="entry name" value="UVR"/>
    <property type="match status" value="1"/>
</dbReference>
<dbReference type="Pfam" id="PF01541">
    <property type="entry name" value="GIY-YIG"/>
    <property type="match status" value="1"/>
</dbReference>
<dbReference type="PROSITE" id="PS50164">
    <property type="entry name" value="GIY_YIG"/>
    <property type="match status" value="1"/>
</dbReference>
<dbReference type="InterPro" id="IPR000305">
    <property type="entry name" value="GIY-YIG_endonuc"/>
</dbReference>
<dbReference type="GO" id="GO:0009380">
    <property type="term" value="C:excinuclease repair complex"/>
    <property type="evidence" value="ECO:0007669"/>
    <property type="project" value="TreeGrafter"/>
</dbReference>
<evidence type="ECO:0000259" key="2">
    <source>
        <dbReference type="PROSITE" id="PS50164"/>
    </source>
</evidence>
<feature type="domain" description="GIY-YIG" evidence="2">
    <location>
        <begin position="13"/>
        <end position="94"/>
    </location>
</feature>
<dbReference type="AlphaFoldDB" id="A0A1G2M6I4"/>
<feature type="domain" description="UvrC family homology region profile" evidence="3">
    <location>
        <begin position="197"/>
        <end position="352"/>
    </location>
</feature>
<dbReference type="InterPro" id="IPR001162">
    <property type="entry name" value="UvrC_RNase_H_dom"/>
</dbReference>
<dbReference type="PROSITE" id="PS50151">
    <property type="entry name" value="UVR"/>
    <property type="match status" value="1"/>
</dbReference>
<dbReference type="InterPro" id="IPR036876">
    <property type="entry name" value="UVR_dom_sf"/>
</dbReference>
<name>A0A1G2M6I4_9BACT</name>
<dbReference type="Gene3D" id="3.30.420.340">
    <property type="entry name" value="UvrC, RNAse H endonuclease domain"/>
    <property type="match status" value="1"/>
</dbReference>
<feature type="domain" description="UVR" evidence="1">
    <location>
        <begin position="210"/>
        <end position="245"/>
    </location>
</feature>
<dbReference type="EMBL" id="MHRF01000003">
    <property type="protein sequence ID" value="OHA18651.1"/>
    <property type="molecule type" value="Genomic_DNA"/>
</dbReference>
<gene>
    <name evidence="4" type="ORF">A2664_00280</name>
</gene>
<dbReference type="SMART" id="SM00465">
    <property type="entry name" value="GIYc"/>
    <property type="match status" value="1"/>
</dbReference>
<dbReference type="PROSITE" id="PS50165">
    <property type="entry name" value="UVRC"/>
    <property type="match status" value="1"/>
</dbReference>
<comment type="caution">
    <text evidence="4">The sequence shown here is derived from an EMBL/GenBank/DDBJ whole genome shotgun (WGS) entry which is preliminary data.</text>
</comment>
<evidence type="ECO:0000259" key="3">
    <source>
        <dbReference type="PROSITE" id="PS50165"/>
    </source>
</evidence>
<dbReference type="SUPFAM" id="SSF46600">
    <property type="entry name" value="C-terminal UvrC-binding domain of UvrB"/>
    <property type="match status" value="1"/>
</dbReference>
<dbReference type="InterPro" id="IPR047296">
    <property type="entry name" value="GIY-YIG_UvrC_Cho"/>
</dbReference>
<dbReference type="GO" id="GO:0006289">
    <property type="term" value="P:nucleotide-excision repair"/>
    <property type="evidence" value="ECO:0007669"/>
    <property type="project" value="InterPro"/>
</dbReference>
<sequence>MQAKQFSKYKLPDSSGVYFFLGKRKEILYIGRATTLRDRVRSYFSHDLSETRGPKIVKMINDAKSIDFRKTDSVLEAVLLEADLIKKFKPPYNTDDKDDKSFNCVVITDEDFPRVLVVRKKDLESDLFADRFSLLATYGPFPEGGKLAVALKIIRKIFPYRDNKCTPNQGKPCFNRQIGLCAGVCTGEISKKEYGRLIQNIRRLFEGKKATIVRALTQDMKRYAKLQEFEKAVEIRRQLFALQHISDVALISSSDSTQHPYKLEFLRMRIEAFDVAHTAGKETVGVMTVVQGTQVDKNAYRLFKIKNAVAGDDVGALKEMLERRFKHTEWGTPNLVVIDGGTAQLNAARRILLQYGAPPIVSVVKDERHRPHHILGDVEYIHKYEQGILLANSEAHRFAISFHRRRRDRIS</sequence>
<dbReference type="InterPro" id="IPR035901">
    <property type="entry name" value="GIY-YIG_endonuc_sf"/>
</dbReference>
<dbReference type="InterPro" id="IPR050066">
    <property type="entry name" value="UvrABC_protein_C"/>
</dbReference>
<dbReference type="PANTHER" id="PTHR30562">
    <property type="entry name" value="UVRC/OXIDOREDUCTASE"/>
    <property type="match status" value="1"/>
</dbReference>
<dbReference type="SUPFAM" id="SSF82771">
    <property type="entry name" value="GIY-YIG endonuclease"/>
    <property type="match status" value="1"/>
</dbReference>
<dbReference type="Pfam" id="PF08459">
    <property type="entry name" value="UvrC_RNaseH_dom"/>
    <property type="match status" value="1"/>
</dbReference>
<dbReference type="CDD" id="cd10434">
    <property type="entry name" value="GIY-YIG_UvrC_Cho"/>
    <property type="match status" value="1"/>
</dbReference>
<evidence type="ECO:0000313" key="5">
    <source>
        <dbReference type="Proteomes" id="UP000178873"/>
    </source>
</evidence>
<dbReference type="STRING" id="1802301.A2664_00280"/>
<dbReference type="GO" id="GO:0009381">
    <property type="term" value="F:excinuclease ABC activity"/>
    <property type="evidence" value="ECO:0007669"/>
    <property type="project" value="InterPro"/>
</dbReference>
<organism evidence="4 5">
    <name type="scientific">Candidatus Taylorbacteria bacterium RIFCSPHIGHO2_01_FULL_46_22b</name>
    <dbReference type="NCBI Taxonomy" id="1802301"/>
    <lineage>
        <taxon>Bacteria</taxon>
        <taxon>Candidatus Tayloriibacteriota</taxon>
    </lineage>
</organism>
<evidence type="ECO:0000313" key="4">
    <source>
        <dbReference type="EMBL" id="OHA18651.1"/>
    </source>
</evidence>
<accession>A0A1G2M6I4</accession>
<evidence type="ECO:0000259" key="1">
    <source>
        <dbReference type="PROSITE" id="PS50151"/>
    </source>
</evidence>
<dbReference type="InterPro" id="IPR001943">
    <property type="entry name" value="UVR_dom"/>
</dbReference>
<protein>
    <recommendedName>
        <fullName evidence="6">Excinuclease ABC subunit C</fullName>
    </recommendedName>
</protein>